<dbReference type="Pfam" id="PF07980">
    <property type="entry name" value="SusD_RagB"/>
    <property type="match status" value="1"/>
</dbReference>
<name>A0A644U1W3_9ZZZZ</name>
<evidence type="ECO:0000256" key="2">
    <source>
        <dbReference type="ARBA" id="ARBA00022729"/>
    </source>
</evidence>
<comment type="caution">
    <text evidence="7">The sequence shown here is derived from an EMBL/GenBank/DDBJ whole genome shotgun (WGS) entry which is preliminary data.</text>
</comment>
<evidence type="ECO:0000313" key="7">
    <source>
        <dbReference type="EMBL" id="MPL73246.1"/>
    </source>
</evidence>
<evidence type="ECO:0000259" key="5">
    <source>
        <dbReference type="Pfam" id="PF07980"/>
    </source>
</evidence>
<evidence type="ECO:0000256" key="3">
    <source>
        <dbReference type="ARBA" id="ARBA00023136"/>
    </source>
</evidence>
<organism evidence="7">
    <name type="scientific">bioreactor metagenome</name>
    <dbReference type="NCBI Taxonomy" id="1076179"/>
    <lineage>
        <taxon>unclassified sequences</taxon>
        <taxon>metagenomes</taxon>
        <taxon>ecological metagenomes</taxon>
    </lineage>
</organism>
<comment type="subcellular location">
    <subcellularLocation>
        <location evidence="1">Cell outer membrane</location>
    </subcellularLocation>
</comment>
<accession>A0A644U1W3</accession>
<dbReference type="Gene3D" id="1.25.40.390">
    <property type="match status" value="1"/>
</dbReference>
<dbReference type="AlphaFoldDB" id="A0A644U1W3"/>
<keyword evidence="3" id="KW-0472">Membrane</keyword>
<evidence type="ECO:0000256" key="4">
    <source>
        <dbReference type="ARBA" id="ARBA00023237"/>
    </source>
</evidence>
<keyword evidence="2" id="KW-0732">Signal</keyword>
<dbReference type="InterPro" id="IPR012944">
    <property type="entry name" value="SusD_RagB_dom"/>
</dbReference>
<dbReference type="Pfam" id="PF14322">
    <property type="entry name" value="SusD-like_3"/>
    <property type="match status" value="1"/>
</dbReference>
<reference evidence="7" key="1">
    <citation type="submission" date="2019-08" db="EMBL/GenBank/DDBJ databases">
        <authorList>
            <person name="Kucharzyk K."/>
            <person name="Murdoch R.W."/>
            <person name="Higgins S."/>
            <person name="Loffler F."/>
        </authorList>
    </citation>
    <scope>NUCLEOTIDE SEQUENCE</scope>
</reference>
<dbReference type="SUPFAM" id="SSF48452">
    <property type="entry name" value="TPR-like"/>
    <property type="match status" value="1"/>
</dbReference>
<gene>
    <name evidence="7" type="ORF">SDC9_19043</name>
</gene>
<dbReference type="PROSITE" id="PS51257">
    <property type="entry name" value="PROKAR_LIPOPROTEIN"/>
    <property type="match status" value="1"/>
</dbReference>
<proteinExistence type="predicted"/>
<feature type="domain" description="RagB/SusD" evidence="5">
    <location>
        <begin position="421"/>
        <end position="580"/>
    </location>
</feature>
<sequence length="591" mass="66389">MKKVLYIAVSALLFTSCESFLDTESYTKKTTANYPVTEKDAIQMVTGVYATMNRSIANCQNTYFYLSELASDDRFGGGGENDKDMQVLDHLLYTNINRFQSFWTDRYSGINRANMAIANLDKVKNEEMRNQMMGEALTLRAFFYHELAEMFGSVPLITTVPQNVAEAQVYPAQSPVDDIYASIAADLKKAIEIMPSKQWNKTVSGGGHLTKWAAEALLGRVFLFYTGFYGKESLPLMGEDGKISGSIAKAEVVSALEDCINNSGHDLINDYRTLWPYTNTVSKPFYPLEGNPQWVRDGENKEQVFAIKCSHLADWGTTIGYSNQYMLHFAIRSHGGEDQFKKLFPFGQGWGAGPVSPKLWKEWQAAEPNDPRREASILDGSKTEGYVYGADKQMEETGFWQKKIIATTAPKTVKTVKIDDKDVTVIDKLFNSFTSSKDYYGDGEDDDFQLGHEVDLNVIRFADVLLMHSEITNTADGMNRVRARAGLPAVTYSETALRNERRWELAFEGTRWADIRRWGIAEQALSKQVGSDIWNRGVPTVMKEQKDGYAARYAATKGFMPIPQSEIDLSNGVLKQNAGWDASAIFVSWNE</sequence>
<dbReference type="EMBL" id="VSSQ01000071">
    <property type="protein sequence ID" value="MPL73246.1"/>
    <property type="molecule type" value="Genomic_DNA"/>
</dbReference>
<protein>
    <submittedName>
        <fullName evidence="7">SusD-like protein</fullName>
    </submittedName>
</protein>
<dbReference type="InterPro" id="IPR033985">
    <property type="entry name" value="SusD-like_N"/>
</dbReference>
<evidence type="ECO:0000256" key="1">
    <source>
        <dbReference type="ARBA" id="ARBA00004442"/>
    </source>
</evidence>
<dbReference type="GO" id="GO:0009279">
    <property type="term" value="C:cell outer membrane"/>
    <property type="evidence" value="ECO:0007669"/>
    <property type="project" value="UniProtKB-SubCell"/>
</dbReference>
<evidence type="ECO:0000259" key="6">
    <source>
        <dbReference type="Pfam" id="PF14322"/>
    </source>
</evidence>
<dbReference type="InterPro" id="IPR011990">
    <property type="entry name" value="TPR-like_helical_dom_sf"/>
</dbReference>
<feature type="domain" description="SusD-like N-terminal" evidence="6">
    <location>
        <begin position="20"/>
        <end position="223"/>
    </location>
</feature>
<keyword evidence="4" id="KW-0998">Cell outer membrane</keyword>